<feature type="domain" description="Major facilitator superfamily (MFS) profile" evidence="7">
    <location>
        <begin position="45"/>
        <end position="423"/>
    </location>
</feature>
<dbReference type="Gene3D" id="1.20.1250.20">
    <property type="entry name" value="MFS general substrate transporter like domains"/>
    <property type="match status" value="1"/>
</dbReference>
<feature type="transmembrane region" description="Helical" evidence="6">
    <location>
        <begin position="382"/>
        <end position="400"/>
    </location>
</feature>
<dbReference type="SUPFAM" id="SSF103473">
    <property type="entry name" value="MFS general substrate transporter"/>
    <property type="match status" value="1"/>
</dbReference>
<dbReference type="Pfam" id="PF00083">
    <property type="entry name" value="Sugar_tr"/>
    <property type="match status" value="1"/>
</dbReference>
<proteinExistence type="predicted"/>
<protein>
    <submittedName>
        <fullName evidence="8">Solute carrier family 2, facilitated glucose transporter member 3 (Trinotate prediction)</fullName>
    </submittedName>
</protein>
<feature type="transmembrane region" description="Helical" evidence="6">
    <location>
        <begin position="206"/>
        <end position="228"/>
    </location>
</feature>
<evidence type="ECO:0000313" key="8">
    <source>
        <dbReference type="EMBL" id="NDJ95616.1"/>
    </source>
</evidence>
<evidence type="ECO:0000259" key="7">
    <source>
        <dbReference type="PROSITE" id="PS50850"/>
    </source>
</evidence>
<dbReference type="PANTHER" id="PTHR23503:SF8">
    <property type="entry name" value="FACILITATED GLUCOSE TRANSPORTER PROTEIN 1"/>
    <property type="match status" value="1"/>
</dbReference>
<feature type="transmembrane region" description="Helical" evidence="6">
    <location>
        <begin position="85"/>
        <end position="106"/>
    </location>
</feature>
<keyword evidence="8" id="KW-0762">Sugar transport</keyword>
<feature type="transmembrane region" description="Helical" evidence="6">
    <location>
        <begin position="295"/>
        <end position="318"/>
    </location>
</feature>
<evidence type="ECO:0000256" key="4">
    <source>
        <dbReference type="ARBA" id="ARBA00022989"/>
    </source>
</evidence>
<evidence type="ECO:0000256" key="3">
    <source>
        <dbReference type="ARBA" id="ARBA00022692"/>
    </source>
</evidence>
<evidence type="ECO:0000256" key="1">
    <source>
        <dbReference type="ARBA" id="ARBA00004141"/>
    </source>
</evidence>
<dbReference type="PANTHER" id="PTHR23503">
    <property type="entry name" value="SOLUTE CARRIER FAMILY 2"/>
    <property type="match status" value="1"/>
</dbReference>
<dbReference type="EMBL" id="GHBR01000017">
    <property type="protein sequence ID" value="NDJ95616.1"/>
    <property type="molecule type" value="Transcribed_RNA"/>
</dbReference>
<dbReference type="GO" id="GO:0015149">
    <property type="term" value="F:hexose transmembrane transporter activity"/>
    <property type="evidence" value="ECO:0007669"/>
    <property type="project" value="TreeGrafter"/>
</dbReference>
<organism evidence="8">
    <name type="scientific">Myxobolus squamalis</name>
    <name type="common">Myxosporean</name>
    <dbReference type="NCBI Taxonomy" id="59785"/>
    <lineage>
        <taxon>Eukaryota</taxon>
        <taxon>Metazoa</taxon>
        <taxon>Cnidaria</taxon>
        <taxon>Myxozoa</taxon>
        <taxon>Myxosporea</taxon>
        <taxon>Bivalvulida</taxon>
        <taxon>Platysporina</taxon>
        <taxon>Myxobolidae</taxon>
        <taxon>Myxobolus</taxon>
    </lineage>
</organism>
<accession>A0A6B2FZ71</accession>
<feature type="transmembrane region" description="Helical" evidence="6">
    <location>
        <begin position="181"/>
        <end position="199"/>
    </location>
</feature>
<dbReference type="GO" id="GO:0016020">
    <property type="term" value="C:membrane"/>
    <property type="evidence" value="ECO:0007669"/>
    <property type="project" value="UniProtKB-SubCell"/>
</dbReference>
<keyword evidence="3 6" id="KW-0812">Transmembrane</keyword>
<dbReference type="InterPro" id="IPR020846">
    <property type="entry name" value="MFS_dom"/>
</dbReference>
<evidence type="ECO:0000256" key="2">
    <source>
        <dbReference type="ARBA" id="ARBA00022448"/>
    </source>
</evidence>
<keyword evidence="4 6" id="KW-1133">Transmembrane helix</keyword>
<feature type="transmembrane region" description="Helical" evidence="6">
    <location>
        <begin position="330"/>
        <end position="352"/>
    </location>
</feature>
<name>A0A6B2FZ71_MYXSQ</name>
<keyword evidence="5 6" id="KW-0472">Membrane</keyword>
<feature type="transmembrane region" description="Helical" evidence="6">
    <location>
        <begin position="44"/>
        <end position="64"/>
    </location>
</feature>
<evidence type="ECO:0000256" key="5">
    <source>
        <dbReference type="ARBA" id="ARBA00023136"/>
    </source>
</evidence>
<comment type="subcellular location">
    <subcellularLocation>
        <location evidence="1">Membrane</location>
        <topology evidence="1">Multi-pass membrane protein</topology>
    </subcellularLocation>
</comment>
<reference evidence="8" key="1">
    <citation type="submission" date="2018-11" db="EMBL/GenBank/DDBJ databases">
        <title>Myxobolus squamalis genome and transcriptome.</title>
        <authorList>
            <person name="Yahalomi D."/>
            <person name="Atkinson S.D."/>
            <person name="Neuhof M."/>
            <person name="Chang E.S."/>
            <person name="Philippe H."/>
            <person name="Cartwright P."/>
            <person name="Bartholomew J.L."/>
            <person name="Huchon D."/>
        </authorList>
    </citation>
    <scope>NUCLEOTIDE SEQUENCE</scope>
    <source>
        <strain evidence="8">71B08</strain>
        <tissue evidence="8">Whole</tissue>
    </source>
</reference>
<feature type="transmembrane region" description="Helical" evidence="6">
    <location>
        <begin position="118"/>
        <end position="138"/>
    </location>
</feature>
<evidence type="ECO:0000256" key="6">
    <source>
        <dbReference type="SAM" id="Phobius"/>
    </source>
</evidence>
<feature type="transmembrane region" description="Helical" evidence="6">
    <location>
        <begin position="358"/>
        <end position="375"/>
    </location>
</feature>
<sequence>MSIEEIPLKLVCTESNSTRKEVSFVSEDLSHSTTQNSGNKLKGFMILVLLLIPLNVGMKIALFSRDKHVRIYFKDTFAGESSIPDIIWGLTNSMFPLGGGIGALIISFIPNYIGRKNSVVLCIIIGIVGQTMLYISYINQIYIFFVVARFLDGLSSGGILNVGLCYFFDVLPNSCTSLCQPLIQLCMNFGLAVSTLLSIDKIIHGNWIITSTPLLASQLILVVNLLFLPESPQFTYQKTNDAAKTRKIIEKLRGINYKGVESELEIIMSEKEINAGVESISILAFLKDPNLSASIFVMSIIQLFQQFSGINAIILYANDFMIKSNFVQEDLGVFLMIVLCLIGSFIFTPFLTRFNSKVMILIGYLGMSLFFFAAFTSWRINASTLITVFCLGGFLFIFQAGPGESYYNPFLWMSNFYLLFYSP</sequence>
<dbReference type="InterPro" id="IPR045263">
    <property type="entry name" value="GLUT"/>
</dbReference>
<dbReference type="PROSITE" id="PS50850">
    <property type="entry name" value="MFS"/>
    <property type="match status" value="1"/>
</dbReference>
<feature type="transmembrane region" description="Helical" evidence="6">
    <location>
        <begin position="150"/>
        <end position="169"/>
    </location>
</feature>
<keyword evidence="2" id="KW-0813">Transport</keyword>
<dbReference type="InterPro" id="IPR005828">
    <property type="entry name" value="MFS_sugar_transport-like"/>
</dbReference>
<dbReference type="InterPro" id="IPR036259">
    <property type="entry name" value="MFS_trans_sf"/>
</dbReference>
<dbReference type="AlphaFoldDB" id="A0A6B2FZ71"/>